<evidence type="ECO:0000313" key="1">
    <source>
        <dbReference type="EMBL" id="KAK9129289.1"/>
    </source>
</evidence>
<dbReference type="PANTHER" id="PTHR33070">
    <property type="entry name" value="OS06G0725500 PROTEIN"/>
    <property type="match status" value="1"/>
</dbReference>
<dbReference type="Pfam" id="PF03087">
    <property type="entry name" value="BPS1"/>
    <property type="match status" value="1"/>
</dbReference>
<dbReference type="GO" id="GO:0048364">
    <property type="term" value="P:root development"/>
    <property type="evidence" value="ECO:0007669"/>
    <property type="project" value="InterPro"/>
</dbReference>
<name>A0AAP0J8D5_9MAGN</name>
<organism evidence="1 2">
    <name type="scientific">Stephania japonica</name>
    <dbReference type="NCBI Taxonomy" id="461633"/>
    <lineage>
        <taxon>Eukaryota</taxon>
        <taxon>Viridiplantae</taxon>
        <taxon>Streptophyta</taxon>
        <taxon>Embryophyta</taxon>
        <taxon>Tracheophyta</taxon>
        <taxon>Spermatophyta</taxon>
        <taxon>Magnoliopsida</taxon>
        <taxon>Ranunculales</taxon>
        <taxon>Menispermaceae</taxon>
        <taxon>Menispermoideae</taxon>
        <taxon>Cissampelideae</taxon>
        <taxon>Stephania</taxon>
    </lineage>
</organism>
<comment type="caution">
    <text evidence="1">The sequence shown here is derived from an EMBL/GenBank/DDBJ whole genome shotgun (WGS) entry which is preliminary data.</text>
</comment>
<dbReference type="Proteomes" id="UP001417504">
    <property type="component" value="Unassembled WGS sequence"/>
</dbReference>
<reference evidence="1 2" key="1">
    <citation type="submission" date="2024-01" db="EMBL/GenBank/DDBJ databases">
        <title>Genome assemblies of Stephania.</title>
        <authorList>
            <person name="Yang L."/>
        </authorList>
    </citation>
    <scope>NUCLEOTIDE SEQUENCE [LARGE SCALE GENOMIC DNA]</scope>
    <source>
        <strain evidence="1">QJT</strain>
        <tissue evidence="1">Leaf</tissue>
    </source>
</reference>
<dbReference type="PANTHER" id="PTHR33070:SF129">
    <property type="entry name" value="DUF241 DOMAIN PROTEIN"/>
    <property type="match status" value="1"/>
</dbReference>
<protein>
    <submittedName>
        <fullName evidence="1">Uncharacterized protein</fullName>
    </submittedName>
</protein>
<accession>A0AAP0J8D5</accession>
<dbReference type="EMBL" id="JBBNAE010000004">
    <property type="protein sequence ID" value="KAK9129289.1"/>
    <property type="molecule type" value="Genomic_DNA"/>
</dbReference>
<dbReference type="GO" id="GO:0048367">
    <property type="term" value="P:shoot system development"/>
    <property type="evidence" value="ECO:0007669"/>
    <property type="project" value="InterPro"/>
</dbReference>
<proteinExistence type="predicted"/>
<keyword evidence="2" id="KW-1185">Reference proteome</keyword>
<dbReference type="AlphaFoldDB" id="A0AAP0J8D5"/>
<sequence length="285" mass="32092">MATSHHVRSISLPSTSDPLTLKVEEQLNRSKSSEVASTSSPICHNLNGLRDLYDSVDELLHLPHTLQALPCLTSKECVNELLEESLRTIDICSTTRDVLLQLKEMVQDLQSAVRRKRGVELNEVIREYMVSKKKVIKRVHQCLVGEIKNMENKHSYLDDTSMVAIVGEQTINVFKGLLCTVSQPGRQRKPSRWSLVSKLMSTRRVASCDVEGAAEISEFEKVDEALSTLITRKSPKETEAVVDAQNLQKQLKAMNLSIQNIEEGLDRVCRSTIKTRVSLLNFLNH</sequence>
<dbReference type="InterPro" id="IPR004320">
    <property type="entry name" value="BPS1_pln"/>
</dbReference>
<evidence type="ECO:0000313" key="2">
    <source>
        <dbReference type="Proteomes" id="UP001417504"/>
    </source>
</evidence>
<gene>
    <name evidence="1" type="ORF">Sjap_009776</name>
</gene>